<reference evidence="2 3" key="1">
    <citation type="journal article" date="2016" name="Nat. Commun.">
        <title>Thousands of microbial genomes shed light on interconnected biogeochemical processes in an aquifer system.</title>
        <authorList>
            <person name="Anantharaman K."/>
            <person name="Brown C.T."/>
            <person name="Hug L.A."/>
            <person name="Sharon I."/>
            <person name="Castelle C.J."/>
            <person name="Probst A.J."/>
            <person name="Thomas B.C."/>
            <person name="Singh A."/>
            <person name="Wilkins M.J."/>
            <person name="Karaoz U."/>
            <person name="Brodie E.L."/>
            <person name="Williams K.H."/>
            <person name="Hubbard S.S."/>
            <person name="Banfield J.F."/>
        </authorList>
    </citation>
    <scope>NUCLEOTIDE SEQUENCE [LARGE SCALE GENOMIC DNA]</scope>
</reference>
<dbReference type="EMBL" id="MHTK01000006">
    <property type="protein sequence ID" value="OHA59489.1"/>
    <property type="molecule type" value="Genomic_DNA"/>
</dbReference>
<evidence type="ECO:0000313" key="3">
    <source>
        <dbReference type="Proteomes" id="UP000177838"/>
    </source>
</evidence>
<evidence type="ECO:0000313" key="2">
    <source>
        <dbReference type="EMBL" id="OHA59489.1"/>
    </source>
</evidence>
<sequence length="210" mass="25177">MSQEPTIETMFFVFVCAALGLLLVTILTVRILYSIKRFRQQRKNGKWLMILYNHNQESFLAALESREIAVYSQFNLPLCLDEFGLEPSAKAYGSWLRCQANDQEKYHLEYGPENEFGSKDWDLDKRWEWLLNHLRRVVYAFNGNQGKVINFCNQTFKRHEKYWNKLFDLTPWHNENWLDKALDLVMSKYREEEEKRRVARLVNRANQALK</sequence>
<proteinExistence type="predicted"/>
<feature type="transmembrane region" description="Helical" evidence="1">
    <location>
        <begin position="12"/>
        <end position="33"/>
    </location>
</feature>
<comment type="caution">
    <text evidence="2">The sequence shown here is derived from an EMBL/GenBank/DDBJ whole genome shotgun (WGS) entry which is preliminary data.</text>
</comment>
<name>A0A1G2QHC7_9BACT</name>
<dbReference type="Proteomes" id="UP000177838">
    <property type="component" value="Unassembled WGS sequence"/>
</dbReference>
<keyword evidence="1" id="KW-0472">Membrane</keyword>
<accession>A0A1G2QHC7</accession>
<keyword evidence="1" id="KW-1133">Transmembrane helix</keyword>
<dbReference type="AlphaFoldDB" id="A0A1G2QHC7"/>
<evidence type="ECO:0000256" key="1">
    <source>
        <dbReference type="SAM" id="Phobius"/>
    </source>
</evidence>
<keyword evidence="1" id="KW-0812">Transmembrane</keyword>
<protein>
    <submittedName>
        <fullName evidence="2">Uncharacterized protein</fullName>
    </submittedName>
</protein>
<gene>
    <name evidence="2" type="ORF">A2589_01345</name>
</gene>
<organism evidence="2 3">
    <name type="scientific">Candidatus Vogelbacteria bacterium RIFOXYD1_FULL_46_19</name>
    <dbReference type="NCBI Taxonomy" id="1802439"/>
    <lineage>
        <taxon>Bacteria</taxon>
        <taxon>Candidatus Vogeliibacteriota</taxon>
    </lineage>
</organism>